<dbReference type="PANTHER" id="PTHR11920">
    <property type="entry name" value="GUANYLYL CYCLASE"/>
    <property type="match status" value="1"/>
</dbReference>
<evidence type="ECO:0000313" key="11">
    <source>
        <dbReference type="Proteomes" id="UP000186922"/>
    </source>
</evidence>
<keyword evidence="6" id="KW-0325">Glycoprotein</keyword>
<dbReference type="Pfam" id="PF00211">
    <property type="entry name" value="Guanylate_cyc"/>
    <property type="match status" value="1"/>
</dbReference>
<dbReference type="GO" id="GO:0004016">
    <property type="term" value="F:adenylate cyclase activity"/>
    <property type="evidence" value="ECO:0007669"/>
    <property type="project" value="TreeGrafter"/>
</dbReference>
<dbReference type="OrthoDB" id="10584208at2759"/>
<dbReference type="SUPFAM" id="SSF55073">
    <property type="entry name" value="Nucleotide cyclase"/>
    <property type="match status" value="1"/>
</dbReference>
<dbReference type="GO" id="GO:0035556">
    <property type="term" value="P:intracellular signal transduction"/>
    <property type="evidence" value="ECO:0007669"/>
    <property type="project" value="InterPro"/>
</dbReference>
<reference evidence="10 11" key="1">
    <citation type="journal article" date="2016" name="Nat. Commun.">
        <title>Extremotolerant tardigrade genome and improved radiotolerance of human cultured cells by tardigrade-unique protein.</title>
        <authorList>
            <person name="Hashimoto T."/>
            <person name="Horikawa D.D."/>
            <person name="Saito Y."/>
            <person name="Kuwahara H."/>
            <person name="Kozuka-Hata H."/>
            <person name="Shin-I T."/>
            <person name="Minakuchi Y."/>
            <person name="Ohishi K."/>
            <person name="Motoyama A."/>
            <person name="Aizu T."/>
            <person name="Enomoto A."/>
            <person name="Kondo K."/>
            <person name="Tanaka S."/>
            <person name="Hara Y."/>
            <person name="Koshikawa S."/>
            <person name="Sagara H."/>
            <person name="Miura T."/>
            <person name="Yokobori S."/>
            <person name="Miyagawa K."/>
            <person name="Suzuki Y."/>
            <person name="Kubo T."/>
            <person name="Oyama M."/>
            <person name="Kohara Y."/>
            <person name="Fujiyama A."/>
            <person name="Arakawa K."/>
            <person name="Katayama T."/>
            <person name="Toyoda A."/>
            <person name="Kunieda T."/>
        </authorList>
    </citation>
    <scope>NUCLEOTIDE SEQUENCE [LARGE SCALE GENOMIC DNA]</scope>
    <source>
        <strain evidence="10 11">YOKOZUNA-1</strain>
    </source>
</reference>
<evidence type="ECO:0000256" key="6">
    <source>
        <dbReference type="ARBA" id="ARBA00023180"/>
    </source>
</evidence>
<dbReference type="InterPro" id="IPR050401">
    <property type="entry name" value="Cyclic_nucleotide_synthase"/>
</dbReference>
<evidence type="ECO:0000256" key="3">
    <source>
        <dbReference type="ARBA" id="ARBA00022741"/>
    </source>
</evidence>
<evidence type="ECO:0000259" key="9">
    <source>
        <dbReference type="PROSITE" id="PS50125"/>
    </source>
</evidence>
<protein>
    <recommendedName>
        <fullName evidence="9">Guanylate cyclase domain-containing protein</fullName>
    </recommendedName>
</protein>
<dbReference type="EMBL" id="BDGG01000008">
    <property type="protein sequence ID" value="GAV02600.1"/>
    <property type="molecule type" value="Genomic_DNA"/>
</dbReference>
<dbReference type="GO" id="GO:0005886">
    <property type="term" value="C:plasma membrane"/>
    <property type="evidence" value="ECO:0007669"/>
    <property type="project" value="TreeGrafter"/>
</dbReference>
<proteinExistence type="predicted"/>
<dbReference type="Gene3D" id="3.30.70.1230">
    <property type="entry name" value="Nucleotide cyclase"/>
    <property type="match status" value="1"/>
</dbReference>
<dbReference type="AlphaFoldDB" id="A0A1D1VLW2"/>
<name>A0A1D1VLW2_RAMVA</name>
<dbReference type="Proteomes" id="UP000186922">
    <property type="component" value="Unassembled WGS sequence"/>
</dbReference>
<feature type="domain" description="Guanylate cyclase" evidence="9">
    <location>
        <begin position="223"/>
        <end position="254"/>
    </location>
</feature>
<gene>
    <name evidence="10" type="primary">RvY_13143-1</name>
    <name evidence="10" type="synonym">RvY_13143.1</name>
    <name evidence="10" type="ORF">RvY_13143</name>
</gene>
<sequence length="254" mass="28696">MLHTNSVIPAVSPDYRELLTFWLSVLLDLGIDLADRSLQPSCRISNMSSDTAHPCCFPHYIEWLDSFKRMLDHFHGFVSERSKALFGNGTILPSQTDSENSSFTVLPSLIQNLRSKEQLLHACQLENLQRERYAGAGSIVRVVLLFLIVLVVLPALYHLYWRRTQSHGRKIDQQLSESADKNNAILLRYQRAEELLGLLYPESVARALLDNVPIQPETFDSVTVYFSDIVGFTRISAASSPGEVVNLLNSLYTK</sequence>
<keyword evidence="5 8" id="KW-0472">Membrane</keyword>
<feature type="transmembrane region" description="Helical" evidence="8">
    <location>
        <begin position="139"/>
        <end position="160"/>
    </location>
</feature>
<evidence type="ECO:0000313" key="10">
    <source>
        <dbReference type="EMBL" id="GAV02600.1"/>
    </source>
</evidence>
<evidence type="ECO:0000256" key="4">
    <source>
        <dbReference type="ARBA" id="ARBA00022989"/>
    </source>
</evidence>
<evidence type="ECO:0000256" key="7">
    <source>
        <dbReference type="ARBA" id="ARBA00023239"/>
    </source>
</evidence>
<evidence type="ECO:0000256" key="8">
    <source>
        <dbReference type="SAM" id="Phobius"/>
    </source>
</evidence>
<evidence type="ECO:0000256" key="2">
    <source>
        <dbReference type="ARBA" id="ARBA00022692"/>
    </source>
</evidence>
<dbReference type="GO" id="GO:0007168">
    <property type="term" value="P:receptor guanylyl cyclase signaling pathway"/>
    <property type="evidence" value="ECO:0007669"/>
    <property type="project" value="TreeGrafter"/>
</dbReference>
<keyword evidence="3" id="KW-0547">Nucleotide-binding</keyword>
<dbReference type="GO" id="GO:0000166">
    <property type="term" value="F:nucleotide binding"/>
    <property type="evidence" value="ECO:0007669"/>
    <property type="project" value="UniProtKB-KW"/>
</dbReference>
<dbReference type="PROSITE" id="PS50125">
    <property type="entry name" value="GUANYLATE_CYCLASE_2"/>
    <property type="match status" value="1"/>
</dbReference>
<dbReference type="GO" id="GO:0001653">
    <property type="term" value="F:peptide receptor activity"/>
    <property type="evidence" value="ECO:0007669"/>
    <property type="project" value="TreeGrafter"/>
</dbReference>
<comment type="subcellular location">
    <subcellularLocation>
        <location evidence="1">Membrane</location>
    </subcellularLocation>
</comment>
<dbReference type="PANTHER" id="PTHR11920:SF335">
    <property type="entry name" value="GUANYLATE CYCLASE"/>
    <property type="match status" value="1"/>
</dbReference>
<evidence type="ECO:0000256" key="1">
    <source>
        <dbReference type="ARBA" id="ARBA00004370"/>
    </source>
</evidence>
<accession>A0A1D1VLW2</accession>
<keyword evidence="11" id="KW-1185">Reference proteome</keyword>
<dbReference type="GO" id="GO:0004383">
    <property type="term" value="F:guanylate cyclase activity"/>
    <property type="evidence" value="ECO:0007669"/>
    <property type="project" value="TreeGrafter"/>
</dbReference>
<comment type="caution">
    <text evidence="10">The sequence shown here is derived from an EMBL/GenBank/DDBJ whole genome shotgun (WGS) entry which is preliminary data.</text>
</comment>
<keyword evidence="7" id="KW-0456">Lyase</keyword>
<dbReference type="STRING" id="947166.A0A1D1VLW2"/>
<dbReference type="InterPro" id="IPR001054">
    <property type="entry name" value="A/G_cyclase"/>
</dbReference>
<keyword evidence="4 8" id="KW-1133">Transmembrane helix</keyword>
<evidence type="ECO:0000256" key="5">
    <source>
        <dbReference type="ARBA" id="ARBA00023136"/>
    </source>
</evidence>
<organism evidence="10 11">
    <name type="scientific">Ramazzottius varieornatus</name>
    <name type="common">Water bear</name>
    <name type="synonym">Tardigrade</name>
    <dbReference type="NCBI Taxonomy" id="947166"/>
    <lineage>
        <taxon>Eukaryota</taxon>
        <taxon>Metazoa</taxon>
        <taxon>Ecdysozoa</taxon>
        <taxon>Tardigrada</taxon>
        <taxon>Eutardigrada</taxon>
        <taxon>Parachela</taxon>
        <taxon>Hypsibioidea</taxon>
        <taxon>Ramazzottiidae</taxon>
        <taxon>Ramazzottius</taxon>
    </lineage>
</organism>
<keyword evidence="2 8" id="KW-0812">Transmembrane</keyword>
<dbReference type="InterPro" id="IPR029787">
    <property type="entry name" value="Nucleotide_cyclase"/>
</dbReference>